<reference evidence="3" key="1">
    <citation type="submission" date="2023-10" db="EMBL/GenBank/DDBJ databases">
        <title>Genome assembly of Pristionchus species.</title>
        <authorList>
            <person name="Yoshida K."/>
            <person name="Sommer R.J."/>
        </authorList>
    </citation>
    <scope>NUCLEOTIDE SEQUENCE</scope>
    <source>
        <strain evidence="3">RS0144</strain>
    </source>
</reference>
<accession>A0AAV5SGV5</accession>
<feature type="compositionally biased region" description="Basic and acidic residues" evidence="1">
    <location>
        <begin position="159"/>
        <end position="174"/>
    </location>
</feature>
<keyword evidence="2" id="KW-0812">Transmembrane</keyword>
<keyword evidence="4" id="KW-1185">Reference proteome</keyword>
<feature type="compositionally biased region" description="Acidic residues" evidence="1">
    <location>
        <begin position="136"/>
        <end position="145"/>
    </location>
</feature>
<evidence type="ECO:0000313" key="4">
    <source>
        <dbReference type="Proteomes" id="UP001432027"/>
    </source>
</evidence>
<keyword evidence="2" id="KW-0472">Membrane</keyword>
<evidence type="ECO:0000256" key="2">
    <source>
        <dbReference type="SAM" id="Phobius"/>
    </source>
</evidence>
<comment type="caution">
    <text evidence="3">The sequence shown here is derived from an EMBL/GenBank/DDBJ whole genome shotgun (WGS) entry which is preliminary data.</text>
</comment>
<organism evidence="3 4">
    <name type="scientific">Pristionchus entomophagus</name>
    <dbReference type="NCBI Taxonomy" id="358040"/>
    <lineage>
        <taxon>Eukaryota</taxon>
        <taxon>Metazoa</taxon>
        <taxon>Ecdysozoa</taxon>
        <taxon>Nematoda</taxon>
        <taxon>Chromadorea</taxon>
        <taxon>Rhabditida</taxon>
        <taxon>Rhabditina</taxon>
        <taxon>Diplogasteromorpha</taxon>
        <taxon>Diplogasteroidea</taxon>
        <taxon>Neodiplogasteridae</taxon>
        <taxon>Pristionchus</taxon>
    </lineage>
</organism>
<sequence>MVGGMCAGAGRVTYDQLSIGGGGRVTSLVENIDPSSARWDREGACNRAYGRSEDETAWIPRMTLVRLFLGGATVLAQLLVGASIPAALGRDSRRVRAYGIELLSGWSVVLVVAHDGQRLGQTSSAQSLALNRRDEGGEEEQEEEGSGSGGGGGGRHLRATHDCQSKPSRGERRGKGAGGGERGEEGRG</sequence>
<keyword evidence="2" id="KW-1133">Transmembrane helix</keyword>
<protein>
    <submittedName>
        <fullName evidence="3">Uncharacterized protein</fullName>
    </submittedName>
</protein>
<gene>
    <name evidence="3" type="ORF">PENTCL1PPCAC_4453</name>
</gene>
<dbReference type="EMBL" id="BTSX01000002">
    <property type="protein sequence ID" value="GMS82278.1"/>
    <property type="molecule type" value="Genomic_DNA"/>
</dbReference>
<dbReference type="AlphaFoldDB" id="A0AAV5SGV5"/>
<dbReference type="Proteomes" id="UP001432027">
    <property type="component" value="Unassembled WGS sequence"/>
</dbReference>
<name>A0AAV5SGV5_9BILA</name>
<proteinExistence type="predicted"/>
<feature type="transmembrane region" description="Helical" evidence="2">
    <location>
        <begin position="67"/>
        <end position="88"/>
    </location>
</feature>
<evidence type="ECO:0000256" key="1">
    <source>
        <dbReference type="SAM" id="MobiDB-lite"/>
    </source>
</evidence>
<feature type="region of interest" description="Disordered" evidence="1">
    <location>
        <begin position="123"/>
        <end position="188"/>
    </location>
</feature>
<evidence type="ECO:0000313" key="3">
    <source>
        <dbReference type="EMBL" id="GMS82278.1"/>
    </source>
</evidence>